<protein>
    <submittedName>
        <fullName evidence="2">Uncharacterized protein</fullName>
    </submittedName>
</protein>
<organism evidence="2 3">
    <name type="scientific">Gossypium darwinii</name>
    <name type="common">Darwin's cotton</name>
    <name type="synonym">Gossypium barbadense var. darwinii</name>
    <dbReference type="NCBI Taxonomy" id="34276"/>
    <lineage>
        <taxon>Eukaryota</taxon>
        <taxon>Viridiplantae</taxon>
        <taxon>Streptophyta</taxon>
        <taxon>Embryophyta</taxon>
        <taxon>Tracheophyta</taxon>
        <taxon>Spermatophyta</taxon>
        <taxon>Magnoliopsida</taxon>
        <taxon>eudicotyledons</taxon>
        <taxon>Gunneridae</taxon>
        <taxon>Pentapetalae</taxon>
        <taxon>rosids</taxon>
        <taxon>malvids</taxon>
        <taxon>Malvales</taxon>
        <taxon>Malvaceae</taxon>
        <taxon>Malvoideae</taxon>
        <taxon>Gossypium</taxon>
    </lineage>
</organism>
<gene>
    <name evidence="2" type="ORF">ES288_D08G116500v1</name>
</gene>
<dbReference type="Proteomes" id="UP000323506">
    <property type="component" value="Chromosome D08"/>
</dbReference>
<evidence type="ECO:0000313" key="3">
    <source>
        <dbReference type="Proteomes" id="UP000323506"/>
    </source>
</evidence>
<accession>A0A5D2BNK2</accession>
<sequence>MSVFTPTNYMIITSSNRDNTSSNPSESCLKSPTSSPEFDFTATDRGVNPKLDLRSPENLGDDLKALKDYTYRIRNLHKFSAFDITDSRLGLGWKASRRRCW</sequence>
<dbReference type="EMBL" id="CM017708">
    <property type="protein sequence ID" value="TYG57106.1"/>
    <property type="molecule type" value="Genomic_DNA"/>
</dbReference>
<keyword evidence="3" id="KW-1185">Reference proteome</keyword>
<feature type="region of interest" description="Disordered" evidence="1">
    <location>
        <begin position="14"/>
        <end position="54"/>
    </location>
</feature>
<reference evidence="2 3" key="1">
    <citation type="submission" date="2019-06" db="EMBL/GenBank/DDBJ databases">
        <title>WGS assembly of Gossypium darwinii.</title>
        <authorList>
            <person name="Chen Z.J."/>
            <person name="Sreedasyam A."/>
            <person name="Ando A."/>
            <person name="Song Q."/>
            <person name="De L."/>
            <person name="Hulse-Kemp A."/>
            <person name="Ding M."/>
            <person name="Ye W."/>
            <person name="Kirkbride R."/>
            <person name="Jenkins J."/>
            <person name="Plott C."/>
            <person name="Lovell J."/>
            <person name="Lin Y.-M."/>
            <person name="Vaughn R."/>
            <person name="Liu B."/>
            <person name="Li W."/>
            <person name="Simpson S."/>
            <person name="Scheffler B."/>
            <person name="Saski C."/>
            <person name="Grover C."/>
            <person name="Hu G."/>
            <person name="Conover J."/>
            <person name="Carlson J."/>
            <person name="Shu S."/>
            <person name="Boston L."/>
            <person name="Williams M."/>
            <person name="Peterson D."/>
            <person name="Mcgee K."/>
            <person name="Jones D."/>
            <person name="Wendel J."/>
            <person name="Stelly D."/>
            <person name="Grimwood J."/>
            <person name="Schmutz J."/>
        </authorList>
    </citation>
    <scope>NUCLEOTIDE SEQUENCE [LARGE SCALE GENOMIC DNA]</scope>
    <source>
        <strain evidence="2">1808015.09</strain>
    </source>
</reference>
<dbReference type="AlphaFoldDB" id="A0A5D2BNK2"/>
<evidence type="ECO:0000256" key="1">
    <source>
        <dbReference type="SAM" id="MobiDB-lite"/>
    </source>
</evidence>
<proteinExistence type="predicted"/>
<feature type="compositionally biased region" description="Polar residues" evidence="1">
    <location>
        <begin position="14"/>
        <end position="36"/>
    </location>
</feature>
<name>A0A5D2BNK2_GOSDA</name>
<evidence type="ECO:0000313" key="2">
    <source>
        <dbReference type="EMBL" id="TYG57106.1"/>
    </source>
</evidence>